<dbReference type="Proteomes" id="UP000032141">
    <property type="component" value="Chromosome C2"/>
</dbReference>
<reference evidence="3 4" key="1">
    <citation type="journal article" date="2014" name="Genome Biol.">
        <title>Transcriptome and methylome profiling reveals relics of genome dominance in the mesopolyploid Brassica oleracea.</title>
        <authorList>
            <person name="Parkin I.A."/>
            <person name="Koh C."/>
            <person name="Tang H."/>
            <person name="Robinson S.J."/>
            <person name="Kagale S."/>
            <person name="Clarke W.E."/>
            <person name="Town C.D."/>
            <person name="Nixon J."/>
            <person name="Krishnakumar V."/>
            <person name="Bidwell S.L."/>
            <person name="Denoeud F."/>
            <person name="Belcram H."/>
            <person name="Links M.G."/>
            <person name="Just J."/>
            <person name="Clarke C."/>
            <person name="Bender T."/>
            <person name="Huebert T."/>
            <person name="Mason A.S."/>
            <person name="Pires J.C."/>
            <person name="Barker G."/>
            <person name="Moore J."/>
            <person name="Walley P.G."/>
            <person name="Manoli S."/>
            <person name="Batley J."/>
            <person name="Edwards D."/>
            <person name="Nelson M.N."/>
            <person name="Wang X."/>
            <person name="Paterson A.H."/>
            <person name="King G."/>
            <person name="Bancroft I."/>
            <person name="Chalhoub B."/>
            <person name="Sharpe A.G."/>
        </authorList>
    </citation>
    <scope>NUCLEOTIDE SEQUENCE</scope>
    <source>
        <strain evidence="3 4">cv. TO1000</strain>
    </source>
</reference>
<keyword evidence="1" id="KW-0175">Coiled coil</keyword>
<sequence length="333" mass="38469">MDPSEERRHSKKQKEYCDMLGLVEDSQYGIPRRCACVGRIIDEVRGKEDYDSHPGKRYFTCINYEDNGLHYSHPWVVGVQEEMERLRKRLEEAEEVIKGVWSLNYQIESLQEQVRSLTVQVGTLEKSSPFPDCDPPQAVANSPGLMKPASKRKWSTKEDLVLISGWVNTSKDPIVSNEQKITSFWRRIEAYVNSSPLLTGSAPREWGQCKQRWGRVNDQVCKFVGSYDAALKHQSSGQNDDDVMKAAHEIFFNDYQAKFTMEHLEDERQGYILANTSEFESGESNRSSKVRRRESVNVDMLNIRNLVRDPQIHERLKADLVENVWAKFGDRSD</sequence>
<dbReference type="PANTHER" id="PTHR45023:SF4">
    <property type="entry name" value="GLYCINE-RICH PROTEIN-RELATED"/>
    <property type="match status" value="1"/>
</dbReference>
<proteinExistence type="predicted"/>
<feature type="coiled-coil region" evidence="1">
    <location>
        <begin position="76"/>
        <end position="127"/>
    </location>
</feature>
<reference evidence="3" key="2">
    <citation type="submission" date="2015-03" db="UniProtKB">
        <authorList>
            <consortium name="EnsemblPlants"/>
        </authorList>
    </citation>
    <scope>IDENTIFICATION</scope>
</reference>
<dbReference type="PROSITE" id="PS50090">
    <property type="entry name" value="MYB_LIKE"/>
    <property type="match status" value="1"/>
</dbReference>
<name>A0A0D3AWE4_BRAOL</name>
<evidence type="ECO:0000313" key="3">
    <source>
        <dbReference type="EnsemblPlants" id="Bo2g146360.1"/>
    </source>
</evidence>
<evidence type="ECO:0000313" key="4">
    <source>
        <dbReference type="Proteomes" id="UP000032141"/>
    </source>
</evidence>
<dbReference type="InterPro" id="IPR001005">
    <property type="entry name" value="SANT/Myb"/>
</dbReference>
<dbReference type="Gramene" id="Bo2g146360.1">
    <property type="protein sequence ID" value="Bo2g146360.1"/>
    <property type="gene ID" value="Bo2g146360"/>
</dbReference>
<feature type="domain" description="Myb-like" evidence="2">
    <location>
        <begin position="146"/>
        <end position="217"/>
    </location>
</feature>
<protein>
    <recommendedName>
        <fullName evidence="2">Myb-like domain-containing protein</fullName>
    </recommendedName>
</protein>
<evidence type="ECO:0000256" key="1">
    <source>
        <dbReference type="SAM" id="Coils"/>
    </source>
</evidence>
<dbReference type="HOGENOM" id="CLU_012390_2_1_1"/>
<evidence type="ECO:0000259" key="2">
    <source>
        <dbReference type="PROSITE" id="PS50090"/>
    </source>
</evidence>
<dbReference type="STRING" id="109376.A0A0D3AWE4"/>
<dbReference type="EnsemblPlants" id="Bo2g146360.1">
    <property type="protein sequence ID" value="Bo2g146360.1"/>
    <property type="gene ID" value="Bo2g146360"/>
</dbReference>
<dbReference type="AlphaFoldDB" id="A0A0D3AWE4"/>
<keyword evidence="4" id="KW-1185">Reference proteome</keyword>
<organism evidence="3 4">
    <name type="scientific">Brassica oleracea var. oleracea</name>
    <dbReference type="NCBI Taxonomy" id="109376"/>
    <lineage>
        <taxon>Eukaryota</taxon>
        <taxon>Viridiplantae</taxon>
        <taxon>Streptophyta</taxon>
        <taxon>Embryophyta</taxon>
        <taxon>Tracheophyta</taxon>
        <taxon>Spermatophyta</taxon>
        <taxon>Magnoliopsida</taxon>
        <taxon>eudicotyledons</taxon>
        <taxon>Gunneridae</taxon>
        <taxon>Pentapetalae</taxon>
        <taxon>rosids</taxon>
        <taxon>malvids</taxon>
        <taxon>Brassicales</taxon>
        <taxon>Brassicaceae</taxon>
        <taxon>Brassiceae</taxon>
        <taxon>Brassica</taxon>
    </lineage>
</organism>
<accession>A0A0D3AWE4</accession>
<dbReference type="PANTHER" id="PTHR45023">
    <property type="match status" value="1"/>
</dbReference>